<feature type="region of interest" description="Disordered" evidence="2">
    <location>
        <begin position="64"/>
        <end position="91"/>
    </location>
</feature>
<keyword evidence="5" id="KW-1185">Reference proteome</keyword>
<reference evidence="4 5" key="1">
    <citation type="submission" date="2021-01" db="EMBL/GenBank/DDBJ databases">
        <title>WGS of actinomycetes isolated from Thailand.</title>
        <authorList>
            <person name="Thawai C."/>
        </authorList>
    </citation>
    <scope>NUCLEOTIDE SEQUENCE [LARGE SCALE GENOMIC DNA]</scope>
    <source>
        <strain evidence="4 5">CA1R205</strain>
    </source>
</reference>
<proteinExistence type="predicted"/>
<evidence type="ECO:0000256" key="2">
    <source>
        <dbReference type="SAM" id="MobiDB-lite"/>
    </source>
</evidence>
<dbReference type="NCBIfam" id="TIGR01554">
    <property type="entry name" value="major_cap_HK97"/>
    <property type="match status" value="1"/>
</dbReference>
<evidence type="ECO:0000256" key="1">
    <source>
        <dbReference type="ARBA" id="ARBA00004328"/>
    </source>
</evidence>
<protein>
    <submittedName>
        <fullName evidence="4">Phage major capsid protein</fullName>
    </submittedName>
</protein>
<dbReference type="InterPro" id="IPR024455">
    <property type="entry name" value="Phage_capsid"/>
</dbReference>
<evidence type="ECO:0000313" key="4">
    <source>
        <dbReference type="EMBL" id="MBL1099132.1"/>
    </source>
</evidence>
<organism evidence="4 5">
    <name type="scientific">Streptomyces coffeae</name>
    <dbReference type="NCBI Taxonomy" id="621382"/>
    <lineage>
        <taxon>Bacteria</taxon>
        <taxon>Bacillati</taxon>
        <taxon>Actinomycetota</taxon>
        <taxon>Actinomycetes</taxon>
        <taxon>Kitasatosporales</taxon>
        <taxon>Streptomycetaceae</taxon>
        <taxon>Streptomyces</taxon>
    </lineage>
</organism>
<name>A0ABS1NG91_9ACTN</name>
<dbReference type="Pfam" id="PF05065">
    <property type="entry name" value="Phage_capsid"/>
    <property type="match status" value="1"/>
</dbReference>
<evidence type="ECO:0000259" key="3">
    <source>
        <dbReference type="Pfam" id="PF05065"/>
    </source>
</evidence>
<evidence type="ECO:0000313" key="5">
    <source>
        <dbReference type="Proteomes" id="UP000634229"/>
    </source>
</evidence>
<dbReference type="SUPFAM" id="SSF56563">
    <property type="entry name" value="Major capsid protein gp5"/>
    <property type="match status" value="1"/>
</dbReference>
<dbReference type="InterPro" id="IPR054612">
    <property type="entry name" value="Phage_capsid-like_C"/>
</dbReference>
<gene>
    <name evidence="4" type="ORF">JK363_21165</name>
</gene>
<comment type="caution">
    <text evidence="4">The sequence shown here is derived from an EMBL/GenBank/DDBJ whole genome shotgun (WGS) entry which is preliminary data.</text>
</comment>
<dbReference type="RefSeq" id="WP_201876531.1">
    <property type="nucleotide sequence ID" value="NZ_JAERRF010000011.1"/>
</dbReference>
<sequence>MKPELRMMFDTAESQRRGLLADEIAYLISNAPRGSERRAEILALINGGKASTEEGRAALRTLVEDSGNQSATPESLAPENEGPTLEERQAETRSFAQKLGIAALPSTKAEQGDSFRGLLPSYAEYRALQSSTPADGGFLVPKATAKTYFDKLRADSAFLNGLPASNIIQFDTAELTLPGIASSSTPGYVDENGQIPEGSMTFTGVTLSAKAIKELRYAPNELLADSAVDLRNALAADMLSSAASRIDVDAFGGSGTNPVKGIIGQGVTTTLGAGKLPSFDDLADAITRVRMANGKPSVVFVSPDVEASLMKEKAATAGTYQAGAPTGTPLTTVWGLPILVSANVGTKTAIVCDASRIFFGIRSQAYINASEDFRFDRDQVTYRIVVRVAGTSVAEASSVQVIKGS</sequence>
<dbReference type="Gene3D" id="3.30.2400.10">
    <property type="entry name" value="Major capsid protein gp5"/>
    <property type="match status" value="1"/>
</dbReference>
<accession>A0ABS1NG91</accession>
<dbReference type="Proteomes" id="UP000634229">
    <property type="component" value="Unassembled WGS sequence"/>
</dbReference>
<dbReference type="EMBL" id="JAERRF010000011">
    <property type="protein sequence ID" value="MBL1099132.1"/>
    <property type="molecule type" value="Genomic_DNA"/>
</dbReference>
<dbReference type="Gene3D" id="3.30.2320.10">
    <property type="entry name" value="hypothetical protein PF0899 domain"/>
    <property type="match status" value="1"/>
</dbReference>
<comment type="subcellular location">
    <subcellularLocation>
        <location evidence="1">Virion</location>
    </subcellularLocation>
</comment>
<feature type="domain" description="Phage capsid-like C-terminal" evidence="3">
    <location>
        <begin position="136"/>
        <end position="395"/>
    </location>
</feature>